<reference evidence="2" key="1">
    <citation type="journal article" date="2010" name="Science">
        <title>Plasticity of animal genome architecture unmasked by rapid evolution of a pelagic tunicate.</title>
        <authorList>
            <person name="Denoeud F."/>
            <person name="Henriet S."/>
            <person name="Mungpakdee S."/>
            <person name="Aury J.M."/>
            <person name="Da Silva C."/>
            <person name="Brinkmann H."/>
            <person name="Mikhaleva J."/>
            <person name="Olsen L.C."/>
            <person name="Jubin C."/>
            <person name="Canestro C."/>
            <person name="Bouquet J.M."/>
            <person name="Danks G."/>
            <person name="Poulain J."/>
            <person name="Campsteijn C."/>
            <person name="Adamski M."/>
            <person name="Cross I."/>
            <person name="Yadetie F."/>
            <person name="Muffato M."/>
            <person name="Louis A."/>
            <person name="Butcher S."/>
            <person name="Tsagkogeorga G."/>
            <person name="Konrad A."/>
            <person name="Singh S."/>
            <person name="Jensen M.F."/>
            <person name="Cong E.H."/>
            <person name="Eikeseth-Otteraa H."/>
            <person name="Noel B."/>
            <person name="Anthouard V."/>
            <person name="Porcel B.M."/>
            <person name="Kachouri-Lafond R."/>
            <person name="Nishino A."/>
            <person name="Ugolini M."/>
            <person name="Chourrout P."/>
            <person name="Nishida H."/>
            <person name="Aasland R."/>
            <person name="Huzurbazar S."/>
            <person name="Westhof E."/>
            <person name="Delsuc F."/>
            <person name="Lehrach H."/>
            <person name="Reinhardt R."/>
            <person name="Weissenbach J."/>
            <person name="Roy S.W."/>
            <person name="Artiguenave F."/>
            <person name="Postlethwait J.H."/>
            <person name="Manak J.R."/>
            <person name="Thompson E.M."/>
            <person name="Jaillon O."/>
            <person name="Du Pasquier L."/>
            <person name="Boudinot P."/>
            <person name="Liberles D.A."/>
            <person name="Volff J.N."/>
            <person name="Philippe H."/>
            <person name="Lenhard B."/>
            <person name="Roest Crollius H."/>
            <person name="Wincker P."/>
            <person name="Chourrout D."/>
        </authorList>
    </citation>
    <scope>NUCLEOTIDE SEQUENCE [LARGE SCALE GENOMIC DNA]</scope>
</reference>
<dbReference type="EMBL" id="FN657461">
    <property type="protein sequence ID" value="CBY42743.1"/>
    <property type="molecule type" value="Genomic_DNA"/>
</dbReference>
<feature type="region of interest" description="Disordered" evidence="1">
    <location>
        <begin position="67"/>
        <end position="167"/>
    </location>
</feature>
<evidence type="ECO:0000313" key="2">
    <source>
        <dbReference type="EMBL" id="CBY42743.1"/>
    </source>
</evidence>
<sequence length="167" mass="18130">KSLHKETSKVGAPALIARALVSSLTGGPQGTPLPVDRLSIKDENVDLGWYRRTVCAIRQEGDVGSGIIGARESSRDTRVPATPAPVAPMPERSPPEIEVGVRTPTQCETPRFTDVAHTEPTKASPSPPVQVHRDKKPDKPVRAKKRQDKKITIPDILRSRVNLSPDV</sequence>
<dbReference type="Proteomes" id="UP000011014">
    <property type="component" value="Unassembled WGS sequence"/>
</dbReference>
<accession>E4Z4W5</accession>
<organism evidence="2">
    <name type="scientific">Oikopleura dioica</name>
    <name type="common">Tunicate</name>
    <dbReference type="NCBI Taxonomy" id="34765"/>
    <lineage>
        <taxon>Eukaryota</taxon>
        <taxon>Metazoa</taxon>
        <taxon>Chordata</taxon>
        <taxon>Tunicata</taxon>
        <taxon>Appendicularia</taxon>
        <taxon>Copelata</taxon>
        <taxon>Oikopleuridae</taxon>
        <taxon>Oikopleura</taxon>
    </lineage>
</organism>
<gene>
    <name evidence="2" type="ORF">GSOID_T00026465001</name>
</gene>
<evidence type="ECO:0000256" key="1">
    <source>
        <dbReference type="SAM" id="MobiDB-lite"/>
    </source>
</evidence>
<feature type="compositionally biased region" description="Basic and acidic residues" evidence="1">
    <location>
        <begin position="131"/>
        <end position="141"/>
    </location>
</feature>
<dbReference type="AlphaFoldDB" id="E4Z4W5"/>
<protein>
    <submittedName>
        <fullName evidence="2">Uncharacterized protein</fullName>
    </submittedName>
</protein>
<proteinExistence type="predicted"/>
<name>E4Z4W5_OIKDI</name>
<feature type="non-terminal residue" evidence="2">
    <location>
        <position position="1"/>
    </location>
</feature>
<feature type="compositionally biased region" description="Pro residues" evidence="1">
    <location>
        <begin position="82"/>
        <end position="92"/>
    </location>
</feature>